<comment type="cofactor">
    <cofactor evidence="2">
        <name>Mg(2+)</name>
        <dbReference type="ChEBI" id="CHEBI:18420"/>
    </cofactor>
</comment>
<dbReference type="Proteomes" id="UP000182719">
    <property type="component" value="Unassembled WGS sequence"/>
</dbReference>
<dbReference type="Pfam" id="PF00293">
    <property type="entry name" value="NUDIX"/>
    <property type="match status" value="1"/>
</dbReference>
<keyword evidence="5" id="KW-0378">Hydrolase</keyword>
<evidence type="ECO:0000256" key="6">
    <source>
        <dbReference type="ARBA" id="ARBA00032162"/>
    </source>
</evidence>
<dbReference type="Gene3D" id="3.90.79.10">
    <property type="entry name" value="Nucleoside Triphosphate Pyrophosphohydrolase"/>
    <property type="match status" value="1"/>
</dbReference>
<evidence type="ECO:0000256" key="3">
    <source>
        <dbReference type="ARBA" id="ARBA00007275"/>
    </source>
</evidence>
<dbReference type="EMBL" id="FOAP01000001">
    <property type="protein sequence ID" value="SEK41762.1"/>
    <property type="molecule type" value="Genomic_DNA"/>
</dbReference>
<proteinExistence type="inferred from homology"/>
<evidence type="ECO:0000259" key="8">
    <source>
        <dbReference type="PROSITE" id="PS51462"/>
    </source>
</evidence>
<dbReference type="RefSeq" id="WP_075004755.1">
    <property type="nucleotide sequence ID" value="NZ_FOAP01000001.1"/>
</dbReference>
<dbReference type="PANTHER" id="PTHR11839:SF18">
    <property type="entry name" value="NUDIX HYDROLASE DOMAIN-CONTAINING PROTEIN"/>
    <property type="match status" value="1"/>
</dbReference>
<dbReference type="PROSITE" id="PS00893">
    <property type="entry name" value="NUDIX_BOX"/>
    <property type="match status" value="1"/>
</dbReference>
<feature type="domain" description="Nudix hydrolase" evidence="8">
    <location>
        <begin position="44"/>
        <end position="173"/>
    </location>
</feature>
<evidence type="ECO:0000256" key="5">
    <source>
        <dbReference type="ARBA" id="ARBA00022801"/>
    </source>
</evidence>
<sequence length="185" mass="20641">MSPLPRPWQRLRRGLEHDYRIAKVRSDIFADPRTGHEHPRLLIDTPDWVNIIALTPDERIVLVRQFRFGTCDSTLEIPGGLVEAGEDPAVAAARELEEETGYVPGRVEALGSVRPNPALQGNTCYSFLARDCVQKHGGRPDEGEDLVVELHPYADVPRLIREGHITHAIIVAAFHLARLHADAAR</sequence>
<protein>
    <recommendedName>
        <fullName evidence="4">GDP-mannose pyrophosphatase</fullName>
    </recommendedName>
    <alternativeName>
        <fullName evidence="6">GDP-mannose hydrolase</fullName>
    </alternativeName>
    <alternativeName>
        <fullName evidence="7">GDPMK</fullName>
    </alternativeName>
</protein>
<comment type="catalytic activity">
    <reaction evidence="1">
        <text>GDP-alpha-D-mannose + H2O = alpha-D-mannose 1-phosphate + GMP + 2 H(+)</text>
        <dbReference type="Rhea" id="RHEA:27978"/>
        <dbReference type="ChEBI" id="CHEBI:15377"/>
        <dbReference type="ChEBI" id="CHEBI:15378"/>
        <dbReference type="ChEBI" id="CHEBI:57527"/>
        <dbReference type="ChEBI" id="CHEBI:58115"/>
        <dbReference type="ChEBI" id="CHEBI:58409"/>
    </reaction>
</comment>
<accession>A0A1H7GXH9</accession>
<dbReference type="GO" id="GO:0019693">
    <property type="term" value="P:ribose phosphate metabolic process"/>
    <property type="evidence" value="ECO:0007669"/>
    <property type="project" value="TreeGrafter"/>
</dbReference>
<dbReference type="AlphaFoldDB" id="A0A1H7GXH9"/>
<dbReference type="GO" id="GO:0006753">
    <property type="term" value="P:nucleoside phosphate metabolic process"/>
    <property type="evidence" value="ECO:0007669"/>
    <property type="project" value="TreeGrafter"/>
</dbReference>
<dbReference type="PROSITE" id="PS51462">
    <property type="entry name" value="NUDIX"/>
    <property type="match status" value="1"/>
</dbReference>
<dbReference type="OrthoDB" id="9806150at2"/>
<dbReference type="InterPro" id="IPR015797">
    <property type="entry name" value="NUDIX_hydrolase-like_dom_sf"/>
</dbReference>
<evidence type="ECO:0000256" key="7">
    <source>
        <dbReference type="ARBA" id="ARBA00032272"/>
    </source>
</evidence>
<keyword evidence="10" id="KW-1185">Reference proteome</keyword>
<dbReference type="InterPro" id="IPR000086">
    <property type="entry name" value="NUDIX_hydrolase_dom"/>
</dbReference>
<dbReference type="InterPro" id="IPR020084">
    <property type="entry name" value="NUDIX_hydrolase_CS"/>
</dbReference>
<evidence type="ECO:0000313" key="10">
    <source>
        <dbReference type="Proteomes" id="UP000182719"/>
    </source>
</evidence>
<name>A0A1H7GXH9_STIAU</name>
<dbReference type="PANTHER" id="PTHR11839">
    <property type="entry name" value="UDP/ADP-SUGAR PYROPHOSPHATASE"/>
    <property type="match status" value="1"/>
</dbReference>
<comment type="similarity">
    <text evidence="3">Belongs to the Nudix hydrolase family. NudK subfamily.</text>
</comment>
<evidence type="ECO:0000256" key="4">
    <source>
        <dbReference type="ARBA" id="ARBA00016377"/>
    </source>
</evidence>
<dbReference type="SUPFAM" id="SSF55811">
    <property type="entry name" value="Nudix"/>
    <property type="match status" value="1"/>
</dbReference>
<dbReference type="GO" id="GO:0005829">
    <property type="term" value="C:cytosol"/>
    <property type="evidence" value="ECO:0007669"/>
    <property type="project" value="TreeGrafter"/>
</dbReference>
<evidence type="ECO:0000256" key="2">
    <source>
        <dbReference type="ARBA" id="ARBA00001946"/>
    </source>
</evidence>
<evidence type="ECO:0000313" key="9">
    <source>
        <dbReference type="EMBL" id="SEK41762.1"/>
    </source>
</evidence>
<reference evidence="10" key="1">
    <citation type="submission" date="2016-10" db="EMBL/GenBank/DDBJ databases">
        <authorList>
            <person name="Varghese N."/>
            <person name="Submissions S."/>
        </authorList>
    </citation>
    <scope>NUCLEOTIDE SEQUENCE [LARGE SCALE GENOMIC DNA]</scope>
    <source>
        <strain evidence="10">DSM 17044</strain>
    </source>
</reference>
<gene>
    <name evidence="9" type="ORF">SAMN05444354_101525</name>
</gene>
<organism evidence="9 10">
    <name type="scientific">Stigmatella aurantiaca</name>
    <dbReference type="NCBI Taxonomy" id="41"/>
    <lineage>
        <taxon>Bacteria</taxon>
        <taxon>Pseudomonadati</taxon>
        <taxon>Myxococcota</taxon>
        <taxon>Myxococcia</taxon>
        <taxon>Myxococcales</taxon>
        <taxon>Cystobacterineae</taxon>
        <taxon>Archangiaceae</taxon>
        <taxon>Stigmatella</taxon>
    </lineage>
</organism>
<dbReference type="GO" id="GO:0016787">
    <property type="term" value="F:hydrolase activity"/>
    <property type="evidence" value="ECO:0007669"/>
    <property type="project" value="UniProtKB-KW"/>
</dbReference>
<evidence type="ECO:0000256" key="1">
    <source>
        <dbReference type="ARBA" id="ARBA00000847"/>
    </source>
</evidence>
<dbReference type="CDD" id="cd03424">
    <property type="entry name" value="NUDIX_ADPRase_Nudt5_UGPPase_Nudt14"/>
    <property type="match status" value="1"/>
</dbReference>